<feature type="region of interest" description="Disordered" evidence="1">
    <location>
        <begin position="1"/>
        <end position="25"/>
    </location>
</feature>
<reference evidence="3" key="1">
    <citation type="journal article" date="2016" name="Nature">
        <title>The genome of the seagrass Zostera marina reveals angiosperm adaptation to the sea.</title>
        <authorList>
            <person name="Olsen J.L."/>
            <person name="Rouze P."/>
            <person name="Verhelst B."/>
            <person name="Lin Y.-C."/>
            <person name="Bayer T."/>
            <person name="Collen J."/>
            <person name="Dattolo E."/>
            <person name="De Paoli E."/>
            <person name="Dittami S."/>
            <person name="Maumus F."/>
            <person name="Michel G."/>
            <person name="Kersting A."/>
            <person name="Lauritano C."/>
            <person name="Lohaus R."/>
            <person name="Toepel M."/>
            <person name="Tonon T."/>
            <person name="Vanneste K."/>
            <person name="Amirebrahimi M."/>
            <person name="Brakel J."/>
            <person name="Bostroem C."/>
            <person name="Chovatia M."/>
            <person name="Grimwood J."/>
            <person name="Jenkins J.W."/>
            <person name="Jueterbock A."/>
            <person name="Mraz A."/>
            <person name="Stam W.T."/>
            <person name="Tice H."/>
            <person name="Bornberg-Bauer E."/>
            <person name="Green P.J."/>
            <person name="Pearson G.A."/>
            <person name="Procaccini G."/>
            <person name="Duarte C.M."/>
            <person name="Schmutz J."/>
            <person name="Reusch T.B.H."/>
            <person name="Van de Peer Y."/>
        </authorList>
    </citation>
    <scope>NUCLEOTIDE SEQUENCE [LARGE SCALE GENOMIC DNA]</scope>
    <source>
        <strain evidence="3">cv. Finnish</strain>
    </source>
</reference>
<organism evidence="2 3">
    <name type="scientific">Zostera marina</name>
    <name type="common">Eelgrass</name>
    <dbReference type="NCBI Taxonomy" id="29655"/>
    <lineage>
        <taxon>Eukaryota</taxon>
        <taxon>Viridiplantae</taxon>
        <taxon>Streptophyta</taxon>
        <taxon>Embryophyta</taxon>
        <taxon>Tracheophyta</taxon>
        <taxon>Spermatophyta</taxon>
        <taxon>Magnoliopsida</taxon>
        <taxon>Liliopsida</taxon>
        <taxon>Zosteraceae</taxon>
        <taxon>Zostera</taxon>
    </lineage>
</organism>
<gene>
    <name evidence="2" type="ORF">ZOSMA_134G00200</name>
</gene>
<dbReference type="Proteomes" id="UP000036987">
    <property type="component" value="Unassembled WGS sequence"/>
</dbReference>
<dbReference type="AlphaFoldDB" id="A0A0K9PZ12"/>
<name>A0A0K9PZ12_ZOSMR</name>
<accession>A0A0K9PZ12</accession>
<sequence>MVVGEPSNGRRINGPSQGPQQKRDRPKIALYLYINELCEYRCNKEGVKSKLGPRL</sequence>
<keyword evidence="3" id="KW-1185">Reference proteome</keyword>
<evidence type="ECO:0000313" key="3">
    <source>
        <dbReference type="Proteomes" id="UP000036987"/>
    </source>
</evidence>
<proteinExistence type="predicted"/>
<evidence type="ECO:0000313" key="2">
    <source>
        <dbReference type="EMBL" id="KMZ74149.1"/>
    </source>
</evidence>
<protein>
    <submittedName>
        <fullName evidence="2">Uncharacterized protein</fullName>
    </submittedName>
</protein>
<comment type="caution">
    <text evidence="2">The sequence shown here is derived from an EMBL/GenBank/DDBJ whole genome shotgun (WGS) entry which is preliminary data.</text>
</comment>
<dbReference type="EMBL" id="LFYR01000405">
    <property type="protein sequence ID" value="KMZ74149.1"/>
    <property type="molecule type" value="Genomic_DNA"/>
</dbReference>
<evidence type="ECO:0000256" key="1">
    <source>
        <dbReference type="SAM" id="MobiDB-lite"/>
    </source>
</evidence>